<dbReference type="EMBL" id="CADEPI010000142">
    <property type="protein sequence ID" value="CAB3377298.1"/>
    <property type="molecule type" value="Genomic_DNA"/>
</dbReference>
<sequence>MLEFCHTFVVELRRELKPEATPGYNESVDKPDNTEKAAMKDRNVNPCDTPGEEDEIALFITYMNLDWKV</sequence>
<dbReference type="AlphaFoldDB" id="A0A8S1D9M3"/>
<feature type="region of interest" description="Disordered" evidence="1">
    <location>
        <begin position="21"/>
        <end position="50"/>
    </location>
</feature>
<evidence type="ECO:0000256" key="1">
    <source>
        <dbReference type="SAM" id="MobiDB-lite"/>
    </source>
</evidence>
<accession>A0A8S1D9M3</accession>
<evidence type="ECO:0000313" key="2">
    <source>
        <dbReference type="EMBL" id="CAB3377298.1"/>
    </source>
</evidence>
<feature type="compositionally biased region" description="Basic and acidic residues" evidence="1">
    <location>
        <begin position="27"/>
        <end position="43"/>
    </location>
</feature>
<evidence type="ECO:0000313" key="3">
    <source>
        <dbReference type="Proteomes" id="UP000494165"/>
    </source>
</evidence>
<proteinExistence type="predicted"/>
<organism evidence="2 3">
    <name type="scientific">Cloeon dipterum</name>
    <dbReference type="NCBI Taxonomy" id="197152"/>
    <lineage>
        <taxon>Eukaryota</taxon>
        <taxon>Metazoa</taxon>
        <taxon>Ecdysozoa</taxon>
        <taxon>Arthropoda</taxon>
        <taxon>Hexapoda</taxon>
        <taxon>Insecta</taxon>
        <taxon>Pterygota</taxon>
        <taxon>Palaeoptera</taxon>
        <taxon>Ephemeroptera</taxon>
        <taxon>Pisciforma</taxon>
        <taxon>Baetidae</taxon>
        <taxon>Cloeon</taxon>
    </lineage>
</organism>
<reference evidence="2 3" key="1">
    <citation type="submission" date="2020-04" db="EMBL/GenBank/DDBJ databases">
        <authorList>
            <person name="Alioto T."/>
            <person name="Alioto T."/>
            <person name="Gomez Garrido J."/>
        </authorList>
    </citation>
    <scope>NUCLEOTIDE SEQUENCE [LARGE SCALE GENOMIC DNA]</scope>
</reference>
<keyword evidence="3" id="KW-1185">Reference proteome</keyword>
<name>A0A8S1D9M3_9INSE</name>
<dbReference type="Proteomes" id="UP000494165">
    <property type="component" value="Unassembled WGS sequence"/>
</dbReference>
<gene>
    <name evidence="2" type="ORF">CLODIP_2_CD07129</name>
</gene>
<protein>
    <submittedName>
        <fullName evidence="2">Uncharacterized protein</fullName>
    </submittedName>
</protein>
<comment type="caution">
    <text evidence="2">The sequence shown here is derived from an EMBL/GenBank/DDBJ whole genome shotgun (WGS) entry which is preliminary data.</text>
</comment>